<dbReference type="PRINTS" id="PR00719">
    <property type="entry name" value="LMWPTPASE"/>
</dbReference>
<dbReference type="InterPro" id="IPR036196">
    <property type="entry name" value="Ptyr_pPase_sf"/>
</dbReference>
<feature type="region of interest" description="Disordered" evidence="11">
    <location>
        <begin position="40"/>
        <end position="60"/>
    </location>
</feature>
<evidence type="ECO:0000259" key="12">
    <source>
        <dbReference type="SMART" id="SM00226"/>
    </source>
</evidence>
<evidence type="ECO:0000256" key="11">
    <source>
        <dbReference type="SAM" id="MobiDB-lite"/>
    </source>
</evidence>
<dbReference type="PRINTS" id="PR00720">
    <property type="entry name" value="MAMMALPTPASE"/>
</dbReference>
<dbReference type="PANTHER" id="PTHR11717:SF7">
    <property type="entry name" value="LOW MOLECULAR WEIGHT PHOSPHOTYROSINE PROTEIN PHOSPHATASE"/>
    <property type="match status" value="1"/>
</dbReference>
<evidence type="ECO:0000256" key="5">
    <source>
        <dbReference type="ARBA" id="ARBA00017603"/>
    </source>
</evidence>
<protein>
    <recommendedName>
        <fullName evidence="5 10">Low molecular weight phosphotyrosine protein phosphatase</fullName>
        <shortName evidence="10">LMW-PTP</shortName>
        <shortName evidence="10">LMW-PTPase</shortName>
        <ecNumber evidence="3 10">3.1.3.2</ecNumber>
        <ecNumber evidence="4 10">3.1.3.48</ecNumber>
    </recommendedName>
    <alternativeName>
        <fullName evidence="9 10">Low molecular weight cytosolic acid phosphatase</fullName>
    </alternativeName>
</protein>
<feature type="domain" description="Phosphotyrosine protein phosphatase I" evidence="12">
    <location>
        <begin position="4"/>
        <end position="158"/>
    </location>
</feature>
<evidence type="ECO:0000256" key="4">
    <source>
        <dbReference type="ARBA" id="ARBA00013064"/>
    </source>
</evidence>
<comment type="subcellular location">
    <subcellularLocation>
        <location evidence="1 10">Cytoplasm</location>
    </subcellularLocation>
</comment>
<dbReference type="Proteomes" id="UP001642483">
    <property type="component" value="Unassembled WGS sequence"/>
</dbReference>
<evidence type="ECO:0000313" key="14">
    <source>
        <dbReference type="Proteomes" id="UP001642483"/>
    </source>
</evidence>
<evidence type="ECO:0000256" key="9">
    <source>
        <dbReference type="ARBA" id="ARBA00032347"/>
    </source>
</evidence>
<comment type="catalytic activity">
    <reaction evidence="10">
        <text>a phosphate monoester + H2O = an alcohol + phosphate</text>
        <dbReference type="Rhea" id="RHEA:15017"/>
        <dbReference type="ChEBI" id="CHEBI:15377"/>
        <dbReference type="ChEBI" id="CHEBI:30879"/>
        <dbReference type="ChEBI" id="CHEBI:43474"/>
        <dbReference type="ChEBI" id="CHEBI:67140"/>
        <dbReference type="EC" id="3.1.3.2"/>
    </reaction>
</comment>
<dbReference type="InterPro" id="IPR017867">
    <property type="entry name" value="Tyr_phospatase_low_mol_wt"/>
</dbReference>
<keyword evidence="14" id="KW-1185">Reference proteome</keyword>
<dbReference type="Gene3D" id="3.40.50.2300">
    <property type="match status" value="1"/>
</dbReference>
<dbReference type="InterPro" id="IPR023485">
    <property type="entry name" value="Ptyr_pPase"/>
</dbReference>
<comment type="function">
    <text evidence="10">Acts on tyrosine phosphorylated proteins, low-MW aryl phosphates and natural and synthetic acyl phosphates.</text>
</comment>
<comment type="similarity">
    <text evidence="2 10">Belongs to the low molecular weight phosphotyrosine protein phosphatase family.</text>
</comment>
<organism evidence="13 14">
    <name type="scientific">Clavelina lepadiformis</name>
    <name type="common">Light-bulb sea squirt</name>
    <name type="synonym">Ascidia lepadiformis</name>
    <dbReference type="NCBI Taxonomy" id="159417"/>
    <lineage>
        <taxon>Eukaryota</taxon>
        <taxon>Metazoa</taxon>
        <taxon>Chordata</taxon>
        <taxon>Tunicata</taxon>
        <taxon>Ascidiacea</taxon>
        <taxon>Aplousobranchia</taxon>
        <taxon>Clavelinidae</taxon>
        <taxon>Clavelina</taxon>
    </lineage>
</organism>
<keyword evidence="8 10" id="KW-0904">Protein phosphatase</keyword>
<dbReference type="EC" id="3.1.3.48" evidence="4 10"/>
<evidence type="ECO:0000256" key="3">
    <source>
        <dbReference type="ARBA" id="ARBA00012646"/>
    </source>
</evidence>
<comment type="catalytic activity">
    <reaction evidence="10">
        <text>O-phospho-L-tyrosyl-[protein] + H2O = L-tyrosyl-[protein] + phosphate</text>
        <dbReference type="Rhea" id="RHEA:10684"/>
        <dbReference type="Rhea" id="RHEA-COMP:10136"/>
        <dbReference type="Rhea" id="RHEA-COMP:20101"/>
        <dbReference type="ChEBI" id="CHEBI:15377"/>
        <dbReference type="ChEBI" id="CHEBI:43474"/>
        <dbReference type="ChEBI" id="CHEBI:46858"/>
        <dbReference type="ChEBI" id="CHEBI:61978"/>
        <dbReference type="EC" id="3.1.3.48"/>
    </reaction>
</comment>
<evidence type="ECO:0000256" key="8">
    <source>
        <dbReference type="ARBA" id="ARBA00022912"/>
    </source>
</evidence>
<feature type="compositionally biased region" description="Polar residues" evidence="11">
    <location>
        <begin position="41"/>
        <end position="60"/>
    </location>
</feature>
<reference evidence="13 14" key="1">
    <citation type="submission" date="2024-02" db="EMBL/GenBank/DDBJ databases">
        <authorList>
            <person name="Daric V."/>
            <person name="Darras S."/>
        </authorList>
    </citation>
    <scope>NUCLEOTIDE SEQUENCE [LARGE SCALE GENOMIC DNA]</scope>
</reference>
<evidence type="ECO:0000256" key="2">
    <source>
        <dbReference type="ARBA" id="ARBA00011063"/>
    </source>
</evidence>
<evidence type="ECO:0000256" key="1">
    <source>
        <dbReference type="ARBA" id="ARBA00004496"/>
    </source>
</evidence>
<dbReference type="PANTHER" id="PTHR11717">
    <property type="entry name" value="LOW MOLECULAR WEIGHT PROTEIN TYROSINE PHOSPHATASE"/>
    <property type="match status" value="1"/>
</dbReference>
<gene>
    <name evidence="13" type="ORF">CVLEPA_LOCUS23842</name>
</gene>
<dbReference type="Pfam" id="PF01451">
    <property type="entry name" value="LMWPc"/>
    <property type="match status" value="1"/>
</dbReference>
<accession>A0ABP0GHQ5</accession>
<dbReference type="InterPro" id="IPR002115">
    <property type="entry name" value="Tyr_Pase_low_mol_wt_mml"/>
</dbReference>
<evidence type="ECO:0000256" key="10">
    <source>
        <dbReference type="RuleBase" id="RU368115"/>
    </source>
</evidence>
<dbReference type="CDD" id="cd16343">
    <property type="entry name" value="LMWPTP"/>
    <property type="match status" value="1"/>
</dbReference>
<evidence type="ECO:0000313" key="13">
    <source>
        <dbReference type="EMBL" id="CAK8691267.1"/>
    </source>
</evidence>
<keyword evidence="6 10" id="KW-0963">Cytoplasm</keyword>
<evidence type="ECO:0000256" key="7">
    <source>
        <dbReference type="ARBA" id="ARBA00022801"/>
    </source>
</evidence>
<comment type="caution">
    <text evidence="13">The sequence shown here is derived from an EMBL/GenBank/DDBJ whole genome shotgun (WGS) entry which is preliminary data.</text>
</comment>
<evidence type="ECO:0000256" key="6">
    <source>
        <dbReference type="ARBA" id="ARBA00022490"/>
    </source>
</evidence>
<keyword evidence="7 10" id="KW-0378">Hydrolase</keyword>
<dbReference type="InterPro" id="IPR050438">
    <property type="entry name" value="LMW_PTPase"/>
</dbReference>
<dbReference type="EMBL" id="CAWYQH010000119">
    <property type="protein sequence ID" value="CAK8691267.1"/>
    <property type="molecule type" value="Genomic_DNA"/>
</dbReference>
<dbReference type="SMART" id="SM00226">
    <property type="entry name" value="LMWPc"/>
    <property type="match status" value="1"/>
</dbReference>
<dbReference type="SUPFAM" id="SSF52788">
    <property type="entry name" value="Phosphotyrosine protein phosphatases I"/>
    <property type="match status" value="1"/>
</dbReference>
<dbReference type="EC" id="3.1.3.2" evidence="3 10"/>
<name>A0ABP0GHQ5_CLALP</name>
<proteinExistence type="inferred from homology"/>
<sequence length="163" mass="18397">MAKHSVLFVCFGNTCRSPIAEACFKQLLSERNMLDDWQVDSAGTSTNHQGESPSSRGQSCMKSRGIYHHVEHHKARQITLQDFERFDYILTMDEGNVSNLESLAPAKAHKAQIQLLGSYDSDQSFGGIITDPYHSIGDEEFEVVYRQCLRSCREFYNEVTGAP</sequence>